<evidence type="ECO:0000259" key="1">
    <source>
        <dbReference type="Pfam" id="PF06792"/>
    </source>
</evidence>
<accession>A0A426Z1C8</accession>
<proteinExistence type="predicted"/>
<gene>
    <name evidence="3" type="ORF">B296_00020477</name>
</gene>
<dbReference type="Gene3D" id="3.40.50.12030">
    <property type="entry name" value="Uncharacterised protein family UPF0261, NC domain"/>
    <property type="match status" value="1"/>
</dbReference>
<dbReference type="InterPro" id="IPR044122">
    <property type="entry name" value="UPF0261_N"/>
</dbReference>
<dbReference type="AlphaFoldDB" id="A0A426Z1C8"/>
<dbReference type="PANTHER" id="PTHR31862:SF1">
    <property type="entry name" value="UPF0261 DOMAIN PROTEIN (AFU_ORTHOLOGUE AFUA_1G10120)"/>
    <property type="match status" value="1"/>
</dbReference>
<dbReference type="InterPro" id="IPR056778">
    <property type="entry name" value="UPF0261_C"/>
</dbReference>
<dbReference type="Proteomes" id="UP000287651">
    <property type="component" value="Unassembled WGS sequence"/>
</dbReference>
<dbReference type="EMBL" id="AMZH03009004">
    <property type="protein sequence ID" value="RRT57785.1"/>
    <property type="molecule type" value="Genomic_DNA"/>
</dbReference>
<protein>
    <submittedName>
        <fullName evidence="3">Uncharacterized protein</fullName>
    </submittedName>
</protein>
<dbReference type="InterPro" id="IPR051353">
    <property type="entry name" value="Tobamovirus_resist_UPF0261"/>
</dbReference>
<evidence type="ECO:0000313" key="3">
    <source>
        <dbReference type="EMBL" id="RRT57785.1"/>
    </source>
</evidence>
<evidence type="ECO:0000313" key="4">
    <source>
        <dbReference type="Proteomes" id="UP000287651"/>
    </source>
</evidence>
<reference evidence="3 4" key="1">
    <citation type="journal article" date="2014" name="Agronomy (Basel)">
        <title>A Draft Genome Sequence for Ensete ventricosum, the Drought-Tolerant Tree Against Hunger.</title>
        <authorList>
            <person name="Harrison J."/>
            <person name="Moore K.A."/>
            <person name="Paszkiewicz K."/>
            <person name="Jones T."/>
            <person name="Grant M."/>
            <person name="Ambacheew D."/>
            <person name="Muzemil S."/>
            <person name="Studholme D.J."/>
        </authorList>
    </citation>
    <scope>NUCLEOTIDE SEQUENCE [LARGE SCALE GENOMIC DNA]</scope>
</reference>
<feature type="domain" description="UPF0261" evidence="1">
    <location>
        <begin position="5"/>
        <end position="155"/>
    </location>
</feature>
<dbReference type="PANTHER" id="PTHR31862">
    <property type="entry name" value="UPF0261 DOMAIN PROTEIN (AFU_ORTHOLOGUE AFUA_1G10120)"/>
    <property type="match status" value="1"/>
</dbReference>
<comment type="caution">
    <text evidence="3">The sequence shown here is derived from an EMBL/GenBank/DDBJ whole genome shotgun (WGS) entry which is preliminary data.</text>
</comment>
<organism evidence="3 4">
    <name type="scientific">Ensete ventricosum</name>
    <name type="common">Abyssinian banana</name>
    <name type="synonym">Musa ensete</name>
    <dbReference type="NCBI Taxonomy" id="4639"/>
    <lineage>
        <taxon>Eukaryota</taxon>
        <taxon>Viridiplantae</taxon>
        <taxon>Streptophyta</taxon>
        <taxon>Embryophyta</taxon>
        <taxon>Tracheophyta</taxon>
        <taxon>Spermatophyta</taxon>
        <taxon>Magnoliopsida</taxon>
        <taxon>Liliopsida</taxon>
        <taxon>Zingiberales</taxon>
        <taxon>Musaceae</taxon>
        <taxon>Ensete</taxon>
    </lineage>
</organism>
<dbReference type="Pfam" id="PF06792">
    <property type="entry name" value="UPF0261"/>
    <property type="match status" value="1"/>
</dbReference>
<feature type="domain" description="UPF0261" evidence="2">
    <location>
        <begin position="171"/>
        <end position="226"/>
    </location>
</feature>
<sequence length="337" mass="36399">MEWQIQASLVDVSTGNKKIECLEDIPFISRDAILSCYTSVEEHPSYELPDDRGKAITIMSNALGCFLQKSYEDGNLVGVIGLGGSGGTSLIAPALRSLPLGVPKIIVSTVASGQTEPYIGTSDLILFPSVVDICGINSVSRLVLSNAGAAAAGMIIENLFTSDMSSQMAKKPTIGMTMFGVTTPCITYVKERLVKEGFETLVFHATGTGGKAMEELVRAGLIQVMIFPNHINDPEFAEVLVDSFLEIFKFSRSGTPPQRTPESQSLVNDILIKRNYSDGKAIWRAPIDFPDAKPGFRTISVKSIILSVLVPDIAILLHSFEPCSKPVSILECFATQF</sequence>
<name>A0A426Z1C8_ENSVE</name>
<dbReference type="Pfam" id="PF23189">
    <property type="entry name" value="UPF0261_C"/>
    <property type="match status" value="1"/>
</dbReference>
<dbReference type="Gene3D" id="3.40.50.12020">
    <property type="entry name" value="Uncharacterised protein family UPF0261, NN domain"/>
    <property type="match status" value="1"/>
</dbReference>
<evidence type="ECO:0000259" key="2">
    <source>
        <dbReference type="Pfam" id="PF23189"/>
    </source>
</evidence>